<dbReference type="EMBL" id="BARU01012713">
    <property type="protein sequence ID" value="GAH44138.1"/>
    <property type="molecule type" value="Genomic_DNA"/>
</dbReference>
<proteinExistence type="predicted"/>
<comment type="caution">
    <text evidence="1">The sequence shown here is derived from an EMBL/GenBank/DDBJ whole genome shotgun (WGS) entry which is preliminary data.</text>
</comment>
<accession>X1HFQ5</accession>
<name>X1HFQ5_9ZZZZ</name>
<feature type="non-terminal residue" evidence="1">
    <location>
        <position position="97"/>
    </location>
</feature>
<organism evidence="1">
    <name type="scientific">marine sediment metagenome</name>
    <dbReference type="NCBI Taxonomy" id="412755"/>
    <lineage>
        <taxon>unclassified sequences</taxon>
        <taxon>metagenomes</taxon>
        <taxon>ecological metagenomes</taxon>
    </lineage>
</organism>
<protein>
    <submittedName>
        <fullName evidence="1">Uncharacterized protein</fullName>
    </submittedName>
</protein>
<gene>
    <name evidence="1" type="ORF">S03H2_23308</name>
</gene>
<dbReference type="AlphaFoldDB" id="X1HFQ5"/>
<reference evidence="1" key="1">
    <citation type="journal article" date="2014" name="Front. Microbiol.">
        <title>High frequency of phylogenetically diverse reductive dehalogenase-homologous genes in deep subseafloor sedimentary metagenomes.</title>
        <authorList>
            <person name="Kawai M."/>
            <person name="Futagami T."/>
            <person name="Toyoda A."/>
            <person name="Takaki Y."/>
            <person name="Nishi S."/>
            <person name="Hori S."/>
            <person name="Arai W."/>
            <person name="Tsubouchi T."/>
            <person name="Morono Y."/>
            <person name="Uchiyama I."/>
            <person name="Ito T."/>
            <person name="Fujiyama A."/>
            <person name="Inagaki F."/>
            <person name="Takami H."/>
        </authorList>
    </citation>
    <scope>NUCLEOTIDE SEQUENCE</scope>
    <source>
        <strain evidence="1">Expedition CK06-06</strain>
    </source>
</reference>
<evidence type="ECO:0000313" key="1">
    <source>
        <dbReference type="EMBL" id="GAH44138.1"/>
    </source>
</evidence>
<sequence length="97" mass="11004">MQILHKHQGKNHIIKTVGTSNDDQEIGSLYQQAQALIPELFNQLSLYKEESPRVGVIKKLNNDDIRVVGPEIIFGRIFDKLGFNTIPDELFKDLAIS</sequence>